<protein>
    <submittedName>
        <fullName evidence="1">Uncharacterized protein</fullName>
    </submittedName>
</protein>
<gene>
    <name evidence="1" type="ORF">MLD38_026422</name>
</gene>
<evidence type="ECO:0000313" key="2">
    <source>
        <dbReference type="Proteomes" id="UP001057402"/>
    </source>
</evidence>
<accession>A0ACB9P1S5</accession>
<organism evidence="1 2">
    <name type="scientific">Melastoma candidum</name>
    <dbReference type="NCBI Taxonomy" id="119954"/>
    <lineage>
        <taxon>Eukaryota</taxon>
        <taxon>Viridiplantae</taxon>
        <taxon>Streptophyta</taxon>
        <taxon>Embryophyta</taxon>
        <taxon>Tracheophyta</taxon>
        <taxon>Spermatophyta</taxon>
        <taxon>Magnoliopsida</taxon>
        <taxon>eudicotyledons</taxon>
        <taxon>Gunneridae</taxon>
        <taxon>Pentapetalae</taxon>
        <taxon>rosids</taxon>
        <taxon>malvids</taxon>
        <taxon>Myrtales</taxon>
        <taxon>Melastomataceae</taxon>
        <taxon>Melastomatoideae</taxon>
        <taxon>Melastomateae</taxon>
        <taxon>Melastoma</taxon>
    </lineage>
</organism>
<reference evidence="2" key="1">
    <citation type="journal article" date="2023" name="Front. Plant Sci.">
        <title>Chromosomal-level genome assembly of Melastoma candidum provides insights into trichome evolution.</title>
        <authorList>
            <person name="Zhong Y."/>
            <person name="Wu W."/>
            <person name="Sun C."/>
            <person name="Zou P."/>
            <person name="Liu Y."/>
            <person name="Dai S."/>
            <person name="Zhou R."/>
        </authorList>
    </citation>
    <scope>NUCLEOTIDE SEQUENCE [LARGE SCALE GENOMIC DNA]</scope>
</reference>
<keyword evidence="2" id="KW-1185">Reference proteome</keyword>
<name>A0ACB9P1S5_9MYRT</name>
<dbReference type="EMBL" id="CM042886">
    <property type="protein sequence ID" value="KAI4341734.1"/>
    <property type="molecule type" value="Genomic_DNA"/>
</dbReference>
<comment type="caution">
    <text evidence="1">The sequence shown here is derived from an EMBL/GenBank/DDBJ whole genome shotgun (WGS) entry which is preliminary data.</text>
</comment>
<evidence type="ECO:0000313" key="1">
    <source>
        <dbReference type="EMBL" id="KAI4341734.1"/>
    </source>
</evidence>
<sequence>MMLNSWHVRSEIERKFRVCCSGSNSHVQSLMSPAADPVISLSDNEEYVTDFRDPAKFKDVPAKSRAYKNRFLNLVRLSSVTNNAVEAFFKSEIQRRLFVTATLLVLSRVGHFIPLPGFDRRMIPQDYLKFVSGSVGAEVSSDIPSPGKPYKKVANLFMSCRWWISLCFAIVEALQDVVKAFSIINSPFWEHVKEILNPESSVGAEPWVYYSIYAFFVFLFNIFDIVSKKEISDYLNKMGAWIPNFKPGKATIEYLTKIQASTRFWGGLLLTILATTSSILDHWLRHINEGYAIGFLQF</sequence>
<proteinExistence type="predicted"/>
<dbReference type="Proteomes" id="UP001057402">
    <property type="component" value="Chromosome 7"/>
</dbReference>